<keyword evidence="3" id="KW-1185">Reference proteome</keyword>
<evidence type="ECO:0000313" key="2">
    <source>
        <dbReference type="EMBL" id="MCV9934499.1"/>
    </source>
</evidence>
<name>A0A9X3CAA3_9FLAO</name>
<proteinExistence type="predicted"/>
<feature type="chain" id="PRO_5040801712" description="Carboxypeptidase regulatory-like domain-containing protein" evidence="1">
    <location>
        <begin position="28"/>
        <end position="170"/>
    </location>
</feature>
<comment type="caution">
    <text evidence="2">The sequence shown here is derived from an EMBL/GenBank/DDBJ whole genome shotgun (WGS) entry which is preliminary data.</text>
</comment>
<evidence type="ECO:0008006" key="4">
    <source>
        <dbReference type="Google" id="ProtNLM"/>
    </source>
</evidence>
<keyword evidence="1" id="KW-0732">Signal</keyword>
<feature type="signal peptide" evidence="1">
    <location>
        <begin position="1"/>
        <end position="27"/>
    </location>
</feature>
<gene>
    <name evidence="2" type="ORF">OIU80_19640</name>
</gene>
<dbReference type="RefSeq" id="WP_264288671.1">
    <property type="nucleotide sequence ID" value="NZ_JAOZEV010000025.1"/>
</dbReference>
<sequence>MERRLFVKKTSLLTSGILVLSTNSLLATTDQKNVTNLNIVPVLATGKNMIIKGLILDAKTNLPINTDIKVSTKRNRFYAKNHLLTALNGVYSIHTGFSSSEKVSEKMNFKIDVEGYKPYNGNLYITKSGCNIHSDQWQYNPDFKSENRPTNNEHENTFVSTFNFYLVKAS</sequence>
<dbReference type="Proteomes" id="UP001151133">
    <property type="component" value="Unassembled WGS sequence"/>
</dbReference>
<dbReference type="EMBL" id="JAOZEV010000025">
    <property type="protein sequence ID" value="MCV9934499.1"/>
    <property type="molecule type" value="Genomic_DNA"/>
</dbReference>
<organism evidence="2 3">
    <name type="scientific">Flavobacterium frigoritolerans</name>
    <dbReference type="NCBI Taxonomy" id="2987686"/>
    <lineage>
        <taxon>Bacteria</taxon>
        <taxon>Pseudomonadati</taxon>
        <taxon>Bacteroidota</taxon>
        <taxon>Flavobacteriia</taxon>
        <taxon>Flavobacteriales</taxon>
        <taxon>Flavobacteriaceae</taxon>
        <taxon>Flavobacterium</taxon>
    </lineage>
</organism>
<accession>A0A9X3CAA3</accession>
<evidence type="ECO:0000256" key="1">
    <source>
        <dbReference type="SAM" id="SignalP"/>
    </source>
</evidence>
<dbReference type="AlphaFoldDB" id="A0A9X3CAA3"/>
<reference evidence="2" key="1">
    <citation type="submission" date="2022-10" db="EMBL/GenBank/DDBJ databases">
        <title>Two novel species of Flavobacterium.</title>
        <authorList>
            <person name="Liu Q."/>
            <person name="Xin Y.-H."/>
        </authorList>
    </citation>
    <scope>NUCLEOTIDE SEQUENCE</scope>
    <source>
        <strain evidence="2">LS1R47</strain>
    </source>
</reference>
<evidence type="ECO:0000313" key="3">
    <source>
        <dbReference type="Proteomes" id="UP001151133"/>
    </source>
</evidence>
<protein>
    <recommendedName>
        <fullName evidence="4">Carboxypeptidase regulatory-like domain-containing protein</fullName>
    </recommendedName>
</protein>